<dbReference type="GO" id="GO:0031267">
    <property type="term" value="F:small GTPase binding"/>
    <property type="evidence" value="ECO:0007669"/>
    <property type="project" value="TreeGrafter"/>
</dbReference>
<evidence type="ECO:0000259" key="3">
    <source>
        <dbReference type="PROSITE" id="PS50913"/>
    </source>
</evidence>
<keyword evidence="1" id="KW-0175">Coiled coil</keyword>
<proteinExistence type="predicted"/>
<dbReference type="InterPro" id="IPR000237">
    <property type="entry name" value="GRIP_dom"/>
</dbReference>
<dbReference type="PROSITE" id="PS50913">
    <property type="entry name" value="GRIP"/>
    <property type="match status" value="1"/>
</dbReference>
<protein>
    <recommendedName>
        <fullName evidence="3">GRIP domain-containing protein</fullName>
    </recommendedName>
</protein>
<feature type="compositionally biased region" description="Polar residues" evidence="2">
    <location>
        <begin position="55"/>
        <end position="75"/>
    </location>
</feature>
<dbReference type="Gene3D" id="1.10.220.60">
    <property type="entry name" value="GRIP domain"/>
    <property type="match status" value="1"/>
</dbReference>
<accession>A0A9P0TIZ5</accession>
<dbReference type="SUPFAM" id="SSF101283">
    <property type="entry name" value="GRIP domain"/>
    <property type="match status" value="1"/>
</dbReference>
<evidence type="ECO:0000313" key="5">
    <source>
        <dbReference type="Proteomes" id="UP001152562"/>
    </source>
</evidence>
<dbReference type="EMBL" id="CALOZG010000011">
    <property type="protein sequence ID" value="CAH4030813.1"/>
    <property type="molecule type" value="Genomic_DNA"/>
</dbReference>
<feature type="coiled-coil region" evidence="1">
    <location>
        <begin position="528"/>
        <end position="651"/>
    </location>
</feature>
<feature type="coiled-coil region" evidence="1">
    <location>
        <begin position="427"/>
        <end position="499"/>
    </location>
</feature>
<feature type="coiled-coil region" evidence="1">
    <location>
        <begin position="740"/>
        <end position="1146"/>
    </location>
</feature>
<feature type="domain" description="GRIP" evidence="3">
    <location>
        <begin position="1391"/>
        <end position="1440"/>
    </location>
</feature>
<dbReference type="Gene3D" id="1.20.5.340">
    <property type="match status" value="1"/>
</dbReference>
<gene>
    <name evidence="4" type="ORF">PIBRA_LOCUS7421</name>
</gene>
<feature type="region of interest" description="Disordered" evidence="2">
    <location>
        <begin position="49"/>
        <end position="75"/>
    </location>
</feature>
<dbReference type="Proteomes" id="UP001152562">
    <property type="component" value="Unassembled WGS sequence"/>
</dbReference>
<evidence type="ECO:0000256" key="1">
    <source>
        <dbReference type="SAM" id="Coils"/>
    </source>
</evidence>
<reference evidence="4" key="1">
    <citation type="submission" date="2022-05" db="EMBL/GenBank/DDBJ databases">
        <authorList>
            <person name="Okamura Y."/>
        </authorList>
    </citation>
    <scope>NUCLEOTIDE SEQUENCE</scope>
</reference>
<dbReference type="GO" id="GO:0005794">
    <property type="term" value="C:Golgi apparatus"/>
    <property type="evidence" value="ECO:0007669"/>
    <property type="project" value="TreeGrafter"/>
</dbReference>
<feature type="coiled-coil region" evidence="1">
    <location>
        <begin position="147"/>
        <end position="195"/>
    </location>
</feature>
<organism evidence="4 5">
    <name type="scientific">Pieris brassicae</name>
    <name type="common">White butterfly</name>
    <name type="synonym">Large white butterfly</name>
    <dbReference type="NCBI Taxonomy" id="7116"/>
    <lineage>
        <taxon>Eukaryota</taxon>
        <taxon>Metazoa</taxon>
        <taxon>Ecdysozoa</taxon>
        <taxon>Arthropoda</taxon>
        <taxon>Hexapoda</taxon>
        <taxon>Insecta</taxon>
        <taxon>Pterygota</taxon>
        <taxon>Neoptera</taxon>
        <taxon>Endopterygota</taxon>
        <taxon>Lepidoptera</taxon>
        <taxon>Glossata</taxon>
        <taxon>Ditrysia</taxon>
        <taxon>Papilionoidea</taxon>
        <taxon>Pieridae</taxon>
        <taxon>Pierinae</taxon>
        <taxon>Pieris</taxon>
    </lineage>
</organism>
<dbReference type="SMART" id="SM00755">
    <property type="entry name" value="Grip"/>
    <property type="match status" value="1"/>
</dbReference>
<dbReference type="GO" id="GO:0048193">
    <property type="term" value="P:Golgi vesicle transport"/>
    <property type="evidence" value="ECO:0007669"/>
    <property type="project" value="TreeGrafter"/>
</dbReference>
<dbReference type="PANTHER" id="PTHR19327">
    <property type="entry name" value="GOLGIN"/>
    <property type="match status" value="1"/>
</dbReference>
<keyword evidence="5" id="KW-1185">Reference proteome</keyword>
<sequence length="1454" mass="168631">MFKKFKDKLAEEVKSSPQRIQQFAQAAQAAVTSASSSISDITNNDLFSIEDSDNSTKTQLSNSQPSANQNLNQSTQSSADFADFSMGFENRQRQRRLSNSSLASDISFQLPNYESPSMYHLQSDMDVSASEAEEINIGNVNLNRVTKEQLYAAYRRTQERCKKYKTQYSDLARHYKLLERENAKARNVLVETQDKALRRISELKEQCSLENSAKAHLEQVLRVELDEKNMMIESLSTQLNLLQNDNLVNKNDANDNAQIQLINLNDDNEKDVTQSAEVINNKIEKLEQLLSKYKESLKVTKEKNSNLTTEIQKLNIQLDTKIKENTQLQQNIEKMNESSQNNQVLLNKIETLENLNSSLEFSKNKDVSILESNLKNSQEEIAELQNKIKILSKREEEYAISLAENKLRIHKELESKETEIKALKGGLENGCQEIETLEKTVKDHKNKILQLEGDILKLNNDLHDLSATKTKLDNLNKDYDNLKEKNKILENSKAKCEEDNNCLHLQLKQETAEKLSVIDRNVYLESRNTQLTDENTKKRSQINKLEEEVALMKSNINDLKNTLSQQEQSDTESSVLRLTEEATAWKLKCSSLESEIQDERVELGKLQSEVEKLLQNHEALQNQNIELSGTFERLQSENMKLYNEVDKYKAIKMQLIEFKKCTTDIRGVMGVISNESRSLKNEVMTWLPQLRDGIVKHQNLAYTQIKDLEHIQTSLKKQNSKITTEYEILTKSADLMRVENEKLKLALQDSETKCESISDQLNNITKDNDAIKLNLQQYNSLDSENKELCNKIKNLEEQINKLSKKLNKSNELYKSSLVQIEALTKEKGNASETQQEYEENLKRIDELENNLKIKQHENDELIVSKTEIENLYTTLEIEINELRVNYLKKETDYEALRNESDSEKSKQHEMQQKYEKLKSELLDMKDTVISLKDDNNTLRQFKADKEKEIKETEAALNDVRGHCESKLKELNEEKNSLTSTQTEMDKKLLEYEKQIKDVTSELNQVRESYEIKLKEFNTENDLLKFSQVESHNSLKEENDRQIKEIEAKLYQVRESYENKLKNLNDEYELFKSTQDEIHKKLNEDNVKHMETELSQARESYESKLKELNNENDLIRSSQVEIIKSLKEEHKKQIIDIEADLNSAQESYDGKLKELNNENGLLKLSQAEISEKFKNAQSDLTQLISKHNELEQKTVELNNLIKDLEMKCISQNNVIEEQEKAISLHKLCECDSLKEDNKRLCSDIEGLQTYLTKISKENSELNDKLREVLASENSSDSELKTEIQSGKDKIDELLRENSLLIEENLELKDQIQNSTQTRAPNSEEKHLNDKYKLLQEAKSSLEIKVNELEEMNYSLNRSMDQNQNNYERLKLSNEKLQRKLDEALVSLRHLHALEENTELEYLRNILYEYLTGPGSHSLTLAKVLAAVVKFDDRQTEQVLIKERERQGFLHQLGII</sequence>
<dbReference type="Pfam" id="PF01465">
    <property type="entry name" value="GRIP"/>
    <property type="match status" value="1"/>
</dbReference>
<comment type="caution">
    <text evidence="4">The sequence shown here is derived from an EMBL/GenBank/DDBJ whole genome shotgun (WGS) entry which is preliminary data.</text>
</comment>
<feature type="coiled-coil region" evidence="1">
    <location>
        <begin position="1250"/>
        <end position="1385"/>
    </location>
</feature>
<evidence type="ECO:0000256" key="2">
    <source>
        <dbReference type="SAM" id="MobiDB-lite"/>
    </source>
</evidence>
<evidence type="ECO:0000313" key="4">
    <source>
        <dbReference type="EMBL" id="CAH4030813.1"/>
    </source>
</evidence>
<dbReference type="PANTHER" id="PTHR19327:SF0">
    <property type="entry name" value="GOLGIN SUBFAMILY A MEMBER 4"/>
    <property type="match status" value="1"/>
</dbReference>
<name>A0A9P0TIZ5_PIEBR</name>
<feature type="coiled-coil region" evidence="1">
    <location>
        <begin position="1172"/>
        <end position="1220"/>
    </location>
</feature>
<feature type="coiled-coil region" evidence="1">
    <location>
        <begin position="225"/>
        <end position="401"/>
    </location>
</feature>